<dbReference type="EMBL" id="JAFIRN010000005">
    <property type="protein sequence ID" value="KAG5849386.1"/>
    <property type="molecule type" value="Genomic_DNA"/>
</dbReference>
<sequence length="260" mass="27845">MFSWVVKVVPQPPEPPAKLGEEKPNAPAPAPNTTVTVKQEVKKEEPKAKTEERATETGNQTGVLTWISHGFINALPQPVGTPKLDRANPEPEKTKKEENAVDTRQGPGVVGWIAQGLAKVVPFLESSKDPPDVEETTEVFEAKEMPDAEPLPHIPVVEVVSEGAGWLKQGFEKVVPQPPEVPSQCSTEPPPNKAEPKAEKVPSPPPEPPKPAEIDAKAAIVVGWIVQGLGRMVPQPVTKTKEGGECAVTVQNGGRTVRAP</sequence>
<feature type="compositionally biased region" description="Basic and acidic residues" evidence="1">
    <location>
        <begin position="83"/>
        <end position="101"/>
    </location>
</feature>
<dbReference type="AlphaFoldDB" id="A0A9D3S1X1"/>
<feature type="region of interest" description="Disordered" evidence="1">
    <location>
        <begin position="75"/>
        <end position="107"/>
    </location>
</feature>
<organism evidence="2 3">
    <name type="scientific">Anguilla anguilla</name>
    <name type="common">European freshwater eel</name>
    <name type="synonym">Muraena anguilla</name>
    <dbReference type="NCBI Taxonomy" id="7936"/>
    <lineage>
        <taxon>Eukaryota</taxon>
        <taxon>Metazoa</taxon>
        <taxon>Chordata</taxon>
        <taxon>Craniata</taxon>
        <taxon>Vertebrata</taxon>
        <taxon>Euteleostomi</taxon>
        <taxon>Actinopterygii</taxon>
        <taxon>Neopterygii</taxon>
        <taxon>Teleostei</taxon>
        <taxon>Anguilliformes</taxon>
        <taxon>Anguillidae</taxon>
        <taxon>Anguilla</taxon>
    </lineage>
</organism>
<feature type="region of interest" description="Disordered" evidence="1">
    <location>
        <begin position="175"/>
        <end position="214"/>
    </location>
</feature>
<evidence type="ECO:0000313" key="3">
    <source>
        <dbReference type="Proteomes" id="UP001044222"/>
    </source>
</evidence>
<proteinExistence type="predicted"/>
<evidence type="ECO:0000313" key="2">
    <source>
        <dbReference type="EMBL" id="KAG5849386.1"/>
    </source>
</evidence>
<gene>
    <name evidence="2" type="ORF">ANANG_G00109850</name>
</gene>
<name>A0A9D3S1X1_ANGAN</name>
<dbReference type="Proteomes" id="UP001044222">
    <property type="component" value="Unassembled WGS sequence"/>
</dbReference>
<keyword evidence="3" id="KW-1185">Reference proteome</keyword>
<accession>A0A9D3S1X1</accession>
<evidence type="ECO:0000256" key="1">
    <source>
        <dbReference type="SAM" id="MobiDB-lite"/>
    </source>
</evidence>
<feature type="region of interest" description="Disordered" evidence="1">
    <location>
        <begin position="1"/>
        <end position="61"/>
    </location>
</feature>
<feature type="compositionally biased region" description="Basic and acidic residues" evidence="1">
    <location>
        <begin position="39"/>
        <end position="55"/>
    </location>
</feature>
<protein>
    <recommendedName>
        <fullName evidence="4">Cyclic nucleotide-binding domain-containing protein</fullName>
    </recommendedName>
</protein>
<evidence type="ECO:0008006" key="4">
    <source>
        <dbReference type="Google" id="ProtNLM"/>
    </source>
</evidence>
<comment type="caution">
    <text evidence="2">The sequence shown here is derived from an EMBL/GenBank/DDBJ whole genome shotgun (WGS) entry which is preliminary data.</text>
</comment>
<reference evidence="2" key="1">
    <citation type="submission" date="2021-01" db="EMBL/GenBank/DDBJ databases">
        <title>A chromosome-scale assembly of European eel, Anguilla anguilla.</title>
        <authorList>
            <person name="Henkel C."/>
            <person name="Jong-Raadsen S.A."/>
            <person name="Dufour S."/>
            <person name="Weltzien F.-A."/>
            <person name="Palstra A.P."/>
            <person name="Pelster B."/>
            <person name="Spaink H.P."/>
            <person name="Van Den Thillart G.E."/>
            <person name="Jansen H."/>
            <person name="Zahm M."/>
            <person name="Klopp C."/>
            <person name="Cedric C."/>
            <person name="Louis A."/>
            <person name="Berthelot C."/>
            <person name="Parey E."/>
            <person name="Roest Crollius H."/>
            <person name="Montfort J."/>
            <person name="Robinson-Rechavi M."/>
            <person name="Bucao C."/>
            <person name="Bouchez O."/>
            <person name="Gislard M."/>
            <person name="Lluch J."/>
            <person name="Milhes M."/>
            <person name="Lampietro C."/>
            <person name="Lopez Roques C."/>
            <person name="Donnadieu C."/>
            <person name="Braasch I."/>
            <person name="Desvignes T."/>
            <person name="Postlethwait J."/>
            <person name="Bobe J."/>
            <person name="Guiguen Y."/>
            <person name="Dirks R."/>
        </authorList>
    </citation>
    <scope>NUCLEOTIDE SEQUENCE</scope>
    <source>
        <strain evidence="2">Tag_6206</strain>
        <tissue evidence="2">Liver</tissue>
    </source>
</reference>